<feature type="non-terminal residue" evidence="2">
    <location>
        <position position="26"/>
    </location>
</feature>
<comment type="caution">
    <text evidence="2">The sequence shown here is derived from an EMBL/GenBank/DDBJ whole genome shotgun (WGS) entry which is preliminary data.</text>
</comment>
<evidence type="ECO:0000313" key="3">
    <source>
        <dbReference type="Proteomes" id="UP000035088"/>
    </source>
</evidence>
<sequence>MGSKRKSYTPKYRHDAAHLVLDTGRT</sequence>
<gene>
    <name evidence="2" type="ORF">GOARA_071_00010</name>
</gene>
<protein>
    <submittedName>
        <fullName evidence="2">Putative transposase</fullName>
    </submittedName>
</protein>
<feature type="region of interest" description="Disordered" evidence="1">
    <location>
        <begin position="1"/>
        <end position="26"/>
    </location>
</feature>
<dbReference type="AlphaFoldDB" id="G7H6J3"/>
<proteinExistence type="predicted"/>
<evidence type="ECO:0000256" key="1">
    <source>
        <dbReference type="SAM" id="MobiDB-lite"/>
    </source>
</evidence>
<keyword evidence="3" id="KW-1185">Reference proteome</keyword>
<evidence type="ECO:0000313" key="2">
    <source>
        <dbReference type="EMBL" id="GAB11468.1"/>
    </source>
</evidence>
<organism evidence="2 3">
    <name type="scientific">Gordonia araii NBRC 100433</name>
    <dbReference type="NCBI Taxonomy" id="1073574"/>
    <lineage>
        <taxon>Bacteria</taxon>
        <taxon>Bacillati</taxon>
        <taxon>Actinomycetota</taxon>
        <taxon>Actinomycetes</taxon>
        <taxon>Mycobacteriales</taxon>
        <taxon>Gordoniaceae</taxon>
        <taxon>Gordonia</taxon>
    </lineage>
</organism>
<dbReference type="EMBL" id="BAEE01000071">
    <property type="protein sequence ID" value="GAB11468.1"/>
    <property type="molecule type" value="Genomic_DNA"/>
</dbReference>
<reference evidence="2 3" key="1">
    <citation type="submission" date="2011-11" db="EMBL/GenBank/DDBJ databases">
        <title>Whole genome shotgun sequence of Gordonia araii NBRC 100433.</title>
        <authorList>
            <person name="Yoshida Y."/>
            <person name="Hosoyama A."/>
            <person name="Tsuchikane K."/>
            <person name="Katsumata H."/>
            <person name="Yamazaki S."/>
            <person name="Fujita N."/>
        </authorList>
    </citation>
    <scope>NUCLEOTIDE SEQUENCE [LARGE SCALE GENOMIC DNA]</scope>
    <source>
        <strain evidence="2 3">NBRC 100433</strain>
    </source>
</reference>
<dbReference type="Proteomes" id="UP000035088">
    <property type="component" value="Unassembled WGS sequence"/>
</dbReference>
<accession>G7H6J3</accession>
<name>G7H6J3_9ACTN</name>